<keyword evidence="6 8" id="KW-1133">Transmembrane helix</keyword>
<keyword evidence="3 8" id="KW-0813">Transport</keyword>
<dbReference type="EMBL" id="JACSGR010000003">
    <property type="protein sequence ID" value="MBH5328935.1"/>
    <property type="molecule type" value="Genomic_DNA"/>
</dbReference>
<comment type="subcellular location">
    <subcellularLocation>
        <location evidence="8">Cell inner membrane</location>
        <topology evidence="8">Multi-pass membrane protein</topology>
    </subcellularLocation>
    <subcellularLocation>
        <location evidence="1">Cell membrane</location>
        <topology evidence="1">Multi-pass membrane protein</topology>
    </subcellularLocation>
</comment>
<dbReference type="PANTHER" id="PTHR23502">
    <property type="entry name" value="MAJOR FACILITATOR SUPERFAMILY"/>
    <property type="match status" value="1"/>
</dbReference>
<feature type="transmembrane region" description="Helical" evidence="8">
    <location>
        <begin position="98"/>
        <end position="119"/>
    </location>
</feature>
<comment type="similarity">
    <text evidence="2 8">Belongs to the major facilitator superfamily. Bcr/CmlA family.</text>
</comment>
<comment type="caution">
    <text evidence="10">The sequence shown here is derived from an EMBL/GenBank/DDBJ whole genome shotgun (WGS) entry which is preliminary data.</text>
</comment>
<evidence type="ECO:0000259" key="9">
    <source>
        <dbReference type="PROSITE" id="PS50850"/>
    </source>
</evidence>
<feature type="transmembrane region" description="Helical" evidence="8">
    <location>
        <begin position="276"/>
        <end position="296"/>
    </location>
</feature>
<feature type="transmembrane region" description="Helical" evidence="8">
    <location>
        <begin position="43"/>
        <end position="62"/>
    </location>
</feature>
<dbReference type="RefSeq" id="WP_197902846.1">
    <property type="nucleotide sequence ID" value="NZ_JACSGR010000003.1"/>
</dbReference>
<dbReference type="SUPFAM" id="SSF103473">
    <property type="entry name" value="MFS general substrate transporter"/>
    <property type="match status" value="1"/>
</dbReference>
<evidence type="ECO:0000256" key="2">
    <source>
        <dbReference type="ARBA" id="ARBA00006236"/>
    </source>
</evidence>
<dbReference type="Pfam" id="PF07690">
    <property type="entry name" value="MFS_1"/>
    <property type="match status" value="1"/>
</dbReference>
<keyword evidence="8" id="KW-0997">Cell inner membrane</keyword>
<dbReference type="CDD" id="cd17320">
    <property type="entry name" value="MFS_MdfA_MDR_like"/>
    <property type="match status" value="1"/>
</dbReference>
<sequence length="398" mass="42350">MPVKKYTLEFLLILSALMAFTSLSVDIYLPALPEMSRDLNGDAELTVTGFLVGFALAQLVWGPISDRIGRKVPLLIGMLLFVVGSVGCALSESLEAVVFWRVFQAFGACVAPMLSRAMVRDLFGSTQAAQLLSTLMMIMAAAPIVGPLIGGLLVKIASWHAHFWLLTAIGALMFFAVFRLPESLPPRRRAEGSVWAAFAGYKDLLANRVFMRYTLCVTFFYVAAYAFITGSPKVYIDYFHVAPEYYGFWFGANIVGVMAMSALNRRLVGKFALPQLLRGATLIAAAAALLVAAAAFLKIGGIWGIALPVFAVFSMNGIIAACANAAALASVDSKSAGSAAALIGSLQYGSGIVSTLLLAAFSDGTPSAMAWVIAVFVGLSAVMAWPGRQRKPDGFQVA</sequence>
<feature type="transmembrane region" description="Helical" evidence="8">
    <location>
        <begin position="248"/>
        <end position="264"/>
    </location>
</feature>
<evidence type="ECO:0000313" key="11">
    <source>
        <dbReference type="Proteomes" id="UP000768471"/>
    </source>
</evidence>
<keyword evidence="5 8" id="KW-0812">Transmembrane</keyword>
<dbReference type="InterPro" id="IPR011701">
    <property type="entry name" value="MFS"/>
</dbReference>
<dbReference type="PANTHER" id="PTHR23502:SF132">
    <property type="entry name" value="POLYAMINE TRANSPORTER 2-RELATED"/>
    <property type="match status" value="1"/>
</dbReference>
<dbReference type="PROSITE" id="PS50850">
    <property type="entry name" value="MFS"/>
    <property type="match status" value="1"/>
</dbReference>
<dbReference type="InterPro" id="IPR004812">
    <property type="entry name" value="Efflux_drug-R_Bcr/CmlA"/>
</dbReference>
<evidence type="ECO:0000256" key="1">
    <source>
        <dbReference type="ARBA" id="ARBA00004651"/>
    </source>
</evidence>
<keyword evidence="11" id="KW-1185">Reference proteome</keyword>
<comment type="caution">
    <text evidence="8">Lacks conserved residue(s) required for the propagation of feature annotation.</text>
</comment>
<evidence type="ECO:0000256" key="6">
    <source>
        <dbReference type="ARBA" id="ARBA00022989"/>
    </source>
</evidence>
<evidence type="ECO:0000256" key="8">
    <source>
        <dbReference type="RuleBase" id="RU365088"/>
    </source>
</evidence>
<feature type="transmembrane region" description="Helical" evidence="8">
    <location>
        <begin position="210"/>
        <end position="228"/>
    </location>
</feature>
<dbReference type="Gene3D" id="1.20.1720.10">
    <property type="entry name" value="Multidrug resistance protein D"/>
    <property type="match status" value="1"/>
</dbReference>
<feature type="transmembrane region" description="Helical" evidence="8">
    <location>
        <begin position="74"/>
        <end position="92"/>
    </location>
</feature>
<feature type="transmembrane region" description="Helical" evidence="8">
    <location>
        <begin position="302"/>
        <end position="327"/>
    </location>
</feature>
<evidence type="ECO:0000256" key="5">
    <source>
        <dbReference type="ARBA" id="ARBA00022692"/>
    </source>
</evidence>
<accession>A0ABS0N9G6</accession>
<keyword evidence="4" id="KW-1003">Cell membrane</keyword>
<keyword evidence="7 8" id="KW-0472">Membrane</keyword>
<organism evidence="10 11">
    <name type="scientific">Eikenella glucosivorans</name>
    <dbReference type="NCBI Taxonomy" id="2766967"/>
    <lineage>
        <taxon>Bacteria</taxon>
        <taxon>Pseudomonadati</taxon>
        <taxon>Pseudomonadota</taxon>
        <taxon>Betaproteobacteria</taxon>
        <taxon>Neisseriales</taxon>
        <taxon>Neisseriaceae</taxon>
        <taxon>Eikenella</taxon>
    </lineage>
</organism>
<proteinExistence type="inferred from homology"/>
<dbReference type="Proteomes" id="UP000768471">
    <property type="component" value="Unassembled WGS sequence"/>
</dbReference>
<reference evidence="10 11" key="1">
    <citation type="submission" date="2020-09" db="EMBL/GenBank/DDBJ databases">
        <title>Eikenella S3660 sp. nov., isolated from a throat swab.</title>
        <authorList>
            <person name="Buhl M."/>
        </authorList>
    </citation>
    <scope>NUCLEOTIDE SEQUENCE [LARGE SCALE GENOMIC DNA]</scope>
    <source>
        <strain evidence="10 11">S3360</strain>
    </source>
</reference>
<gene>
    <name evidence="10" type="ORF">H9Q10_04545</name>
</gene>
<name>A0ABS0N9G6_9NEIS</name>
<feature type="transmembrane region" description="Helical" evidence="8">
    <location>
        <begin position="339"/>
        <end position="362"/>
    </location>
</feature>
<protein>
    <recommendedName>
        <fullName evidence="8">Bcr/CflA family efflux transporter</fullName>
    </recommendedName>
</protein>
<feature type="transmembrane region" description="Helical" evidence="8">
    <location>
        <begin position="131"/>
        <end position="153"/>
    </location>
</feature>
<feature type="domain" description="Major facilitator superfamily (MFS) profile" evidence="9">
    <location>
        <begin position="7"/>
        <end position="392"/>
    </location>
</feature>
<dbReference type="InterPro" id="IPR020846">
    <property type="entry name" value="MFS_dom"/>
</dbReference>
<evidence type="ECO:0000313" key="10">
    <source>
        <dbReference type="EMBL" id="MBH5328935.1"/>
    </source>
</evidence>
<evidence type="ECO:0000256" key="4">
    <source>
        <dbReference type="ARBA" id="ARBA00022475"/>
    </source>
</evidence>
<feature type="transmembrane region" description="Helical" evidence="8">
    <location>
        <begin position="368"/>
        <end position="385"/>
    </location>
</feature>
<dbReference type="NCBIfam" id="TIGR00710">
    <property type="entry name" value="efflux_Bcr_CflA"/>
    <property type="match status" value="1"/>
</dbReference>
<feature type="transmembrane region" description="Helical" evidence="8">
    <location>
        <begin position="159"/>
        <end position="180"/>
    </location>
</feature>
<dbReference type="InterPro" id="IPR036259">
    <property type="entry name" value="MFS_trans_sf"/>
</dbReference>
<evidence type="ECO:0000256" key="7">
    <source>
        <dbReference type="ARBA" id="ARBA00023136"/>
    </source>
</evidence>
<evidence type="ECO:0000256" key="3">
    <source>
        <dbReference type="ARBA" id="ARBA00022448"/>
    </source>
</evidence>